<dbReference type="GO" id="GO:1990414">
    <property type="term" value="P:replication-born double-strand break repair via sister chromatid exchange"/>
    <property type="evidence" value="ECO:0007669"/>
    <property type="project" value="TreeGrafter"/>
</dbReference>
<feature type="region of interest" description="Disordered" evidence="7">
    <location>
        <begin position="606"/>
        <end position="658"/>
    </location>
</feature>
<feature type="region of interest" description="Disordered" evidence="7">
    <location>
        <begin position="1744"/>
        <end position="1820"/>
    </location>
</feature>
<dbReference type="EMBL" id="MU003774">
    <property type="protein sequence ID" value="KAF2723797.1"/>
    <property type="molecule type" value="Genomic_DNA"/>
</dbReference>
<feature type="region of interest" description="Disordered" evidence="7">
    <location>
        <begin position="250"/>
        <end position="270"/>
    </location>
</feature>
<evidence type="ECO:0000256" key="2">
    <source>
        <dbReference type="ARBA" id="ARBA00009252"/>
    </source>
</evidence>
<evidence type="ECO:0000313" key="9">
    <source>
        <dbReference type="EMBL" id="KAF2723797.1"/>
    </source>
</evidence>
<evidence type="ECO:0000256" key="4">
    <source>
        <dbReference type="ARBA" id="ARBA00023242"/>
    </source>
</evidence>
<dbReference type="GO" id="GO:0090694">
    <property type="term" value="C:Scc2-Scc4 cohesin loading complex"/>
    <property type="evidence" value="ECO:0007669"/>
    <property type="project" value="TreeGrafter"/>
</dbReference>
<feature type="domain" description="Sister chromatid cohesion C-terminal" evidence="8">
    <location>
        <begin position="1412"/>
        <end position="1597"/>
    </location>
</feature>
<dbReference type="InterPro" id="IPR033031">
    <property type="entry name" value="Scc2/Nipped-B"/>
</dbReference>
<keyword evidence="3 6" id="KW-0677">Repeat</keyword>
<reference evidence="9" key="1">
    <citation type="journal article" date="2020" name="Stud. Mycol.">
        <title>101 Dothideomycetes genomes: a test case for predicting lifestyles and emergence of pathogens.</title>
        <authorList>
            <person name="Haridas S."/>
            <person name="Albert R."/>
            <person name="Binder M."/>
            <person name="Bloem J."/>
            <person name="Labutti K."/>
            <person name="Salamov A."/>
            <person name="Andreopoulos B."/>
            <person name="Baker S."/>
            <person name="Barry K."/>
            <person name="Bills G."/>
            <person name="Bluhm B."/>
            <person name="Cannon C."/>
            <person name="Castanera R."/>
            <person name="Culley D."/>
            <person name="Daum C."/>
            <person name="Ezra D."/>
            <person name="Gonzalez J."/>
            <person name="Henrissat B."/>
            <person name="Kuo A."/>
            <person name="Liang C."/>
            <person name="Lipzen A."/>
            <person name="Lutzoni F."/>
            <person name="Magnuson J."/>
            <person name="Mondo S."/>
            <person name="Nolan M."/>
            <person name="Ohm R."/>
            <person name="Pangilinan J."/>
            <person name="Park H.-J."/>
            <person name="Ramirez L."/>
            <person name="Alfaro M."/>
            <person name="Sun H."/>
            <person name="Tritt A."/>
            <person name="Yoshinaga Y."/>
            <person name="Zwiers L.-H."/>
            <person name="Turgeon B."/>
            <person name="Goodwin S."/>
            <person name="Spatafora J."/>
            <person name="Crous P."/>
            <person name="Grigoriev I."/>
        </authorList>
    </citation>
    <scope>NUCLEOTIDE SEQUENCE</scope>
    <source>
        <strain evidence="9">CBS 116435</strain>
    </source>
</reference>
<feature type="compositionally biased region" description="Polar residues" evidence="7">
    <location>
        <begin position="254"/>
        <end position="265"/>
    </location>
</feature>
<organism evidence="9 10">
    <name type="scientific">Polychaeton citri CBS 116435</name>
    <dbReference type="NCBI Taxonomy" id="1314669"/>
    <lineage>
        <taxon>Eukaryota</taxon>
        <taxon>Fungi</taxon>
        <taxon>Dikarya</taxon>
        <taxon>Ascomycota</taxon>
        <taxon>Pezizomycotina</taxon>
        <taxon>Dothideomycetes</taxon>
        <taxon>Dothideomycetidae</taxon>
        <taxon>Capnodiales</taxon>
        <taxon>Capnodiaceae</taxon>
        <taxon>Polychaeton</taxon>
    </lineage>
</organism>
<dbReference type="GO" id="GO:0061775">
    <property type="term" value="F:cohesin loader activity"/>
    <property type="evidence" value="ECO:0007669"/>
    <property type="project" value="InterPro"/>
</dbReference>
<evidence type="ECO:0000256" key="6">
    <source>
        <dbReference type="RuleBase" id="RU364107"/>
    </source>
</evidence>
<evidence type="ECO:0000256" key="3">
    <source>
        <dbReference type="ARBA" id="ARBA00022737"/>
    </source>
</evidence>
<name>A0A9P4QAV5_9PEZI</name>
<dbReference type="Pfam" id="PF12830">
    <property type="entry name" value="Nipped-B_C"/>
    <property type="match status" value="1"/>
</dbReference>
<dbReference type="Gene3D" id="1.25.10.10">
    <property type="entry name" value="Leucine-rich Repeat Variant"/>
    <property type="match status" value="1"/>
</dbReference>
<feature type="compositionally biased region" description="Basic and acidic residues" evidence="7">
    <location>
        <begin position="169"/>
        <end position="181"/>
    </location>
</feature>
<comment type="similarity">
    <text evidence="2 6">Belongs to the SCC2/Nipped-B family.</text>
</comment>
<dbReference type="CDD" id="cd23958">
    <property type="entry name" value="SCC2"/>
    <property type="match status" value="1"/>
</dbReference>
<dbReference type="GO" id="GO:0071169">
    <property type="term" value="P:establishment of protein localization to chromatin"/>
    <property type="evidence" value="ECO:0007669"/>
    <property type="project" value="TreeGrafter"/>
</dbReference>
<proteinExistence type="inferred from homology"/>
<dbReference type="Pfam" id="PF12765">
    <property type="entry name" value="Cohesin_HEAT"/>
    <property type="match status" value="1"/>
</dbReference>
<evidence type="ECO:0000256" key="1">
    <source>
        <dbReference type="ARBA" id="ARBA00004123"/>
    </source>
</evidence>
<keyword evidence="4 6" id="KW-0539">Nucleus</keyword>
<keyword evidence="5 6" id="KW-0131">Cell cycle</keyword>
<evidence type="ECO:0000313" key="10">
    <source>
        <dbReference type="Proteomes" id="UP000799441"/>
    </source>
</evidence>
<dbReference type="Proteomes" id="UP000799441">
    <property type="component" value="Unassembled WGS sequence"/>
</dbReference>
<dbReference type="InterPro" id="IPR016024">
    <property type="entry name" value="ARM-type_fold"/>
</dbReference>
<accession>A0A9P4QAV5</accession>
<comment type="subcellular location">
    <subcellularLocation>
        <location evidence="1 6">Nucleus</location>
    </subcellularLocation>
</comment>
<feature type="compositionally biased region" description="Basic and acidic residues" evidence="7">
    <location>
        <begin position="1807"/>
        <end position="1820"/>
    </location>
</feature>
<protein>
    <recommendedName>
        <fullName evidence="6">Sister chromatid cohesion protein</fullName>
    </recommendedName>
</protein>
<dbReference type="GO" id="GO:0034087">
    <property type="term" value="P:establishment of mitotic sister chromatid cohesion"/>
    <property type="evidence" value="ECO:0007669"/>
    <property type="project" value="TreeGrafter"/>
</dbReference>
<dbReference type="InterPro" id="IPR024986">
    <property type="entry name" value="Nipped-B_C"/>
</dbReference>
<keyword evidence="10" id="KW-1185">Reference proteome</keyword>
<feature type="compositionally biased region" description="Acidic residues" evidence="7">
    <location>
        <begin position="620"/>
        <end position="640"/>
    </location>
</feature>
<comment type="caution">
    <text evidence="9">The sequence shown here is derived from an EMBL/GenBank/DDBJ whole genome shotgun (WGS) entry which is preliminary data.</text>
</comment>
<feature type="compositionally biased region" description="Polar residues" evidence="7">
    <location>
        <begin position="1760"/>
        <end position="1772"/>
    </location>
</feature>
<dbReference type="GO" id="GO:0140588">
    <property type="term" value="P:chromatin looping"/>
    <property type="evidence" value="ECO:0007669"/>
    <property type="project" value="InterPro"/>
</dbReference>
<evidence type="ECO:0000256" key="7">
    <source>
        <dbReference type="SAM" id="MobiDB-lite"/>
    </source>
</evidence>
<evidence type="ECO:0000259" key="8">
    <source>
        <dbReference type="Pfam" id="PF12830"/>
    </source>
</evidence>
<sequence length="1820" mass="200442">MDRDNQMNGLGPGQDGNAYNARSMSDSGQRRHKMPTVEDALPFTPLASIVPFNPNMIPVPLAFPPPTPKINILSPQEQQKTSDLLKELNAGAANAEQASMRVKQALRDVTKLLDENNVTQYKFKKRQIRPRNPQSFNATSQIPSLSHLAQHVMDNTTFSYRYVTLDPADEHKETSKGEQKRSLPTPKPNLPNVQVLVSQHTPQRNGHDTPERIPFGGGTPQVAVIANSLTPAQRAQYHQPDDVHALKQDVPSKEQANGPASSTRPISVDQRRKADVALQNLQNLLHEIFEAEDQLQPDTSGVISNNSSAYFVHVDAGDSEVPLLQPTILKQLDSTILKASNLGVVSAVPTEELARAQKLCENPIMAAENLSLQIGEDWNDQDTEEWITRIKTAESGMLASRTILRIMTAGRNEKELQSEDYLRETMNLMKNVVETCLVPIVEQRPSDKAKGERIKGDKVKTDEPQDSRFTIASANRSLLQQLLVASRKAVRLLGDLLTKCEVDESSVTSAEFLFKTLIFAENAGVEREAALGIQNFEELRRVAMDALAFIFARYEEQRRFIVDEILLSLEKLPPTKQSARQYKLIDAKPIQLVSALLMRLVQTTATRSRRAGPKSKTKDDDSDGPNEVSDDEDASGEDDADIIKVSPAKKGRKPTNLSSVAQPLHEAAQSYAGYIVRTLIQRGLQTSKASEEPYRKLLDIFVEDFINVLGSADWPAAEMLLYTMLSHMMHLVNGPKASVPSKAVALEMLGIMGTGILELRTAAQRAAKSLDTADSELSARLVNVLEQLGSDQSNTRSRLGFTGPYRVVLEFLGARGLHDPQLQSAYGHHLTSWAYQLYSGRDASTESDASAGTEGPQHIQTQVQNMILDPVWLEEQSGFPAVSTAEGRFAAMVVALNQRFCRAFDRIFGVLLSSLSSEQSRIKSRSLKSVVTLLEEDPSVLDRNSSVLNHIFRCTMDASPLVRDSALDLIAKCLNLRPNLDKVMCEKLLLRTNDASIGVRKRAMKLLKDIYLRNRSSSTRAAIASAILSRMHDSEESVVELARTTMEEIWFSPLQAANPSASDVDSKLQYRSQAALLIRTVEREEASVKVLESLIKEVLTTSKSASANIKVCKRLVSVLFDAIIDGSEIPGNPSQTFILHALAIFARTSPVLFTASQLERLEPYTQNLSNTDDLSVYSCAVTILRHVIPFIDTLKQDFLEKIEVSMVSSIPKLPKNELIEVAPCIWTVASLRKSVQRPQVLVMSALANIHAHRQQDLSAEPQKAGRVVRLMNIAGQFGKACDFSGQLAAFKDKFPSHRISTVPALMVQIICAFASPKQPLAVREAAIDNVCAVAQAWPKQFEREDVINAFNFVFKDRIASLEHLVLEGLAGFICSQEVPGDTDVPAMAGGIESGAQRIGGTYASTDADGASNKLAQQFLPQILRLALSSTDDMALTATKLITSIARQGRSHPKESGPALVALETSPNPAIAKLAFLEHRNMNSRFETIIEKEYMRAITQAFEYQRRVVQSAAGFAGQPPASKIHYLWDVLKSGKAQVRKKFLGNLSQRLSFDLNALNVTGDQPQHVLFAQFCAHNLAFLEYDRTDEALQVLGALEKVFAGVGTTVAQAIEHDVLRLNIENLILSQPVANGADDLTSVDQVVIPKTDPQRLHHLTTAAKVLTIVWETRSFVRKVWNLQKHAYKTKKVAKDQETSKAPTRASNAAALTEDYIRKVQKLVSPSPEADAQRAICAAFVDLISTDNEVKVGSGDEDDDLEAPDGQSVSNGDRSTKSPSAGPFGGGGHRKRKSMSAENSPQNVKKRRSSFSRRGSEILKYADDSDE</sequence>
<dbReference type="GO" id="GO:0010468">
    <property type="term" value="P:regulation of gene expression"/>
    <property type="evidence" value="ECO:0007669"/>
    <property type="project" value="InterPro"/>
</dbReference>
<feature type="region of interest" description="Disordered" evidence="7">
    <location>
        <begin position="169"/>
        <end position="192"/>
    </location>
</feature>
<dbReference type="InterPro" id="IPR011989">
    <property type="entry name" value="ARM-like"/>
</dbReference>
<dbReference type="PANTHER" id="PTHR21704:SF18">
    <property type="entry name" value="NIPPED-B-LIKE PROTEIN"/>
    <property type="match status" value="1"/>
</dbReference>
<feature type="region of interest" description="Disordered" evidence="7">
    <location>
        <begin position="1"/>
        <end position="33"/>
    </location>
</feature>
<dbReference type="SUPFAM" id="SSF48371">
    <property type="entry name" value="ARM repeat"/>
    <property type="match status" value="1"/>
</dbReference>
<dbReference type="InterPro" id="IPR026003">
    <property type="entry name" value="Cohesin_HEAT"/>
</dbReference>
<dbReference type="GO" id="GO:0003682">
    <property type="term" value="F:chromatin binding"/>
    <property type="evidence" value="ECO:0007669"/>
    <property type="project" value="TreeGrafter"/>
</dbReference>
<dbReference type="OrthoDB" id="418242at2759"/>
<gene>
    <name evidence="9" type="ORF">K431DRAFT_241987</name>
</gene>
<evidence type="ECO:0000256" key="5">
    <source>
        <dbReference type="ARBA" id="ARBA00023306"/>
    </source>
</evidence>
<dbReference type="PANTHER" id="PTHR21704">
    <property type="entry name" value="NIPPED-B-LIKE PROTEIN DELANGIN SCC2-RELATED"/>
    <property type="match status" value="1"/>
</dbReference>